<gene>
    <name evidence="2" type="primary">FGFR4_3</name>
    <name evidence="2" type="ORF">OS493_011791</name>
</gene>
<sequence length="151" mass="17249">MLRCWQDSPTRRPTFEELVQEFDAMLVSLSDKEYLDLDAVLMSPLEPQTPTSSEPPSTPRNSVGTEHDTDNEDRDTDNVFVDNSNDIWESRKNGFPARTRESESLDTRKSSLPNGEQTDRKCALHKPSPDMGEHKKQTRVVTYRSPIHSDV</sequence>
<evidence type="ECO:0000256" key="1">
    <source>
        <dbReference type="SAM" id="MobiDB-lite"/>
    </source>
</evidence>
<dbReference type="GO" id="GO:0004714">
    <property type="term" value="F:transmembrane receptor protein tyrosine kinase activity"/>
    <property type="evidence" value="ECO:0007669"/>
    <property type="project" value="UniProtKB-EC"/>
</dbReference>
<feature type="region of interest" description="Disordered" evidence="1">
    <location>
        <begin position="40"/>
        <end position="151"/>
    </location>
</feature>
<keyword evidence="3" id="KW-1185">Reference proteome</keyword>
<dbReference type="Proteomes" id="UP001163046">
    <property type="component" value="Unassembled WGS sequence"/>
</dbReference>
<protein>
    <submittedName>
        <fullName evidence="2">Fibroblast growth factor receptor 4</fullName>
        <ecNumber evidence="2">2.7.10.1</ecNumber>
    </submittedName>
</protein>
<accession>A0A9X0CH40</accession>
<name>A0A9X0CH40_9CNID</name>
<organism evidence="2 3">
    <name type="scientific">Desmophyllum pertusum</name>
    <dbReference type="NCBI Taxonomy" id="174260"/>
    <lineage>
        <taxon>Eukaryota</taxon>
        <taxon>Metazoa</taxon>
        <taxon>Cnidaria</taxon>
        <taxon>Anthozoa</taxon>
        <taxon>Hexacorallia</taxon>
        <taxon>Scleractinia</taxon>
        <taxon>Caryophylliina</taxon>
        <taxon>Caryophylliidae</taxon>
        <taxon>Desmophyllum</taxon>
    </lineage>
</organism>
<proteinExistence type="predicted"/>
<evidence type="ECO:0000313" key="2">
    <source>
        <dbReference type="EMBL" id="KAJ7336577.1"/>
    </source>
</evidence>
<keyword evidence="2" id="KW-0675">Receptor</keyword>
<dbReference type="EMBL" id="MU827782">
    <property type="protein sequence ID" value="KAJ7336577.1"/>
    <property type="molecule type" value="Genomic_DNA"/>
</dbReference>
<comment type="caution">
    <text evidence="2">The sequence shown here is derived from an EMBL/GenBank/DDBJ whole genome shotgun (WGS) entry which is preliminary data.</text>
</comment>
<dbReference type="AlphaFoldDB" id="A0A9X0CH40"/>
<evidence type="ECO:0000313" key="3">
    <source>
        <dbReference type="Proteomes" id="UP001163046"/>
    </source>
</evidence>
<dbReference type="EC" id="2.7.10.1" evidence="2"/>
<feature type="compositionally biased region" description="Basic and acidic residues" evidence="1">
    <location>
        <begin position="88"/>
        <end position="109"/>
    </location>
</feature>
<keyword evidence="2" id="KW-0808">Transferase</keyword>
<reference evidence="2" key="1">
    <citation type="submission" date="2023-01" db="EMBL/GenBank/DDBJ databases">
        <title>Genome assembly of the deep-sea coral Lophelia pertusa.</title>
        <authorList>
            <person name="Herrera S."/>
            <person name="Cordes E."/>
        </authorList>
    </citation>
    <scope>NUCLEOTIDE SEQUENCE</scope>
    <source>
        <strain evidence="2">USNM1676648</strain>
        <tissue evidence="2">Polyp</tissue>
    </source>
</reference>
<feature type="compositionally biased region" description="Low complexity" evidence="1">
    <location>
        <begin position="43"/>
        <end position="55"/>
    </location>
</feature>
<feature type="compositionally biased region" description="Basic and acidic residues" evidence="1">
    <location>
        <begin position="117"/>
        <end position="135"/>
    </location>
</feature>